<gene>
    <name evidence="9" type="ordered locus">COPRO5265_0735</name>
</gene>
<dbReference type="Gene3D" id="3.40.50.10710">
    <property type="entry name" value="Metallo-hydrolase/oxidoreductase"/>
    <property type="match status" value="1"/>
</dbReference>
<dbReference type="Pfam" id="PF22505">
    <property type="entry name" value="RNase_J_b_CASP"/>
    <property type="match status" value="1"/>
</dbReference>
<evidence type="ECO:0000256" key="4">
    <source>
        <dbReference type="ARBA" id="ARBA00022801"/>
    </source>
</evidence>
<dbReference type="Proteomes" id="UP000001732">
    <property type="component" value="Chromosome"/>
</dbReference>
<dbReference type="GO" id="GO:0046872">
    <property type="term" value="F:metal ion binding"/>
    <property type="evidence" value="ECO:0007669"/>
    <property type="project" value="UniProtKB-KW"/>
</dbReference>
<reference evidence="9 10" key="2">
    <citation type="journal article" date="2014" name="Genome Announc.">
        <title>Complete Genome Sequence of Coprothermobacter proteolyticus DSM 5265.</title>
        <authorList>
            <person name="Alexiev A."/>
            <person name="Coil D.A."/>
            <person name="Badger J.H."/>
            <person name="Enticknap J."/>
            <person name="Ward N."/>
            <person name="Robb F.T."/>
            <person name="Eisen J.A."/>
        </authorList>
    </citation>
    <scope>NUCLEOTIDE SEQUENCE [LARGE SCALE GENOMIC DNA]</scope>
    <source>
        <strain evidence="10">ATCC 35245 / DSM 5265 / OCM 4 / BT</strain>
    </source>
</reference>
<dbReference type="CDD" id="cd07714">
    <property type="entry name" value="RNaseJ_MBL-fold"/>
    <property type="match status" value="1"/>
</dbReference>
<evidence type="ECO:0000256" key="6">
    <source>
        <dbReference type="ARBA" id="ARBA00022839"/>
    </source>
</evidence>
<evidence type="ECO:0000256" key="2">
    <source>
        <dbReference type="ARBA" id="ARBA00022722"/>
    </source>
</evidence>
<evidence type="ECO:0000313" key="9">
    <source>
        <dbReference type="EMBL" id="ACI16953.1"/>
    </source>
</evidence>
<dbReference type="Gene3D" id="3.10.20.580">
    <property type="match status" value="1"/>
</dbReference>
<dbReference type="OrthoDB" id="9770211at2"/>
<dbReference type="InterPro" id="IPR036866">
    <property type="entry name" value="RibonucZ/Hydroxyglut_hydro"/>
</dbReference>
<dbReference type="GO" id="GO:0003723">
    <property type="term" value="F:RNA binding"/>
    <property type="evidence" value="ECO:0007669"/>
    <property type="project" value="UniProtKB-KW"/>
</dbReference>
<proteinExistence type="predicted"/>
<keyword evidence="10" id="KW-1185">Reference proteome</keyword>
<protein>
    <submittedName>
        <fullName evidence="9">Metallo-beta-lactamase family protein</fullName>
    </submittedName>
</protein>
<dbReference type="eggNOG" id="COG0595">
    <property type="taxonomic scope" value="Bacteria"/>
</dbReference>
<dbReference type="InterPro" id="IPR004613">
    <property type="entry name" value="RNase_J"/>
</dbReference>
<reference evidence="10" key="1">
    <citation type="submission" date="2008-08" db="EMBL/GenBank/DDBJ databases">
        <title>The complete genome sequence of Coprothermobacter proteolyticus strain ATCC 5245 / DSM 5265 / BT.</title>
        <authorList>
            <person name="Dodson R.J."/>
            <person name="Durkin A.S."/>
            <person name="Wu M."/>
            <person name="Eisen J."/>
            <person name="Sutton G."/>
        </authorList>
    </citation>
    <scope>NUCLEOTIDE SEQUENCE [LARGE SCALE GENOMIC DNA]</scope>
    <source>
        <strain evidence="10">ATCC 35245 / DSM 5265 / OCM 4 / BT</strain>
    </source>
</reference>
<dbReference type="InterPro" id="IPR001279">
    <property type="entry name" value="Metallo-B-lactamas"/>
</dbReference>
<keyword evidence="6" id="KW-0269">Exonuclease</keyword>
<dbReference type="Pfam" id="PF00753">
    <property type="entry name" value="Lactamase_B"/>
    <property type="match status" value="1"/>
</dbReference>
<evidence type="ECO:0000256" key="5">
    <source>
        <dbReference type="ARBA" id="ARBA00022833"/>
    </source>
</evidence>
<keyword evidence="5" id="KW-0862">Zinc</keyword>
<keyword evidence="4" id="KW-0378">Hydrolase</keyword>
<keyword evidence="3" id="KW-0479">Metal-binding</keyword>
<dbReference type="SUPFAM" id="SSF56281">
    <property type="entry name" value="Metallo-hydrolase/oxidoreductase"/>
    <property type="match status" value="1"/>
</dbReference>
<name>B5Y8I6_COPPD</name>
<dbReference type="RefSeq" id="WP_012543605.1">
    <property type="nucleotide sequence ID" value="NC_011295.1"/>
</dbReference>
<dbReference type="InterPro" id="IPR042173">
    <property type="entry name" value="RNase_J_2"/>
</dbReference>
<evidence type="ECO:0000259" key="8">
    <source>
        <dbReference type="SMART" id="SM00849"/>
    </source>
</evidence>
<dbReference type="KEGG" id="cpo:COPRO5265_0735"/>
<dbReference type="GO" id="GO:0004527">
    <property type="term" value="F:exonuclease activity"/>
    <property type="evidence" value="ECO:0007669"/>
    <property type="project" value="UniProtKB-KW"/>
</dbReference>
<dbReference type="NCBIfam" id="TIGR00649">
    <property type="entry name" value="MG423"/>
    <property type="match status" value="1"/>
</dbReference>
<dbReference type="AlphaFoldDB" id="B5Y8I6"/>
<keyword evidence="1" id="KW-0963">Cytoplasm</keyword>
<keyword evidence="7" id="KW-0694">RNA-binding</keyword>
<dbReference type="Pfam" id="PF07521">
    <property type="entry name" value="RMMBL"/>
    <property type="match status" value="1"/>
</dbReference>
<dbReference type="InterPro" id="IPR055132">
    <property type="entry name" value="RNase_J_b_CASP"/>
</dbReference>
<sequence>MIRFYALGGLGEIGKNLYVLEKDGKILVLDCGLKFSDVPGVDFLLPDFSYLEKRSKDILGLFLSHGHEDHIGGVPFFLQKVKVPVFGSRLSLELVKANLGSRAAEYEFVEVKAGESQKLGPFKLDFVEMRHSIPEALGLYVETDEANIFFTGDYKIEVAPVSGKPTDFKALASIGERGVDFLLADSTNAEPAMMWNGGASAGDCLTEQQVYELLAKEISESSGRVIVSTFASHIDRIQQILKIAEKEERSVAIEGRSLIRNLKIAEKLGYLDGLGHRIVTSQTLESLPREKQMIIASGSQGEPLSALVRISSGIHKRVRLERGDKVIIAAYPIPGNERAVTDVINSLLYKGAEVRFIHSSGHPCTGKDHQLIMLNLIKPKYLVPIHGEWQHLVGHAEIGKRAGLPGENIFLLENGDVLVYEKEKGQPRVKKHGIENVGALIVDGILSKVEAAVAIKERMKIGSEGVVIVEAIFDEKQSAWLVDTVMLGVVTDSSQSSVSQTLNGLIARMLNENTASDQKEIEQSIASTVKDYLKSMNQYPEVVVRLNSI</sequence>
<dbReference type="InterPro" id="IPR011108">
    <property type="entry name" value="RMMBL"/>
</dbReference>
<dbReference type="STRING" id="309798.COPRO5265_0735"/>
<dbReference type="PANTHER" id="PTHR43694:SF1">
    <property type="entry name" value="RIBONUCLEASE J"/>
    <property type="match status" value="1"/>
</dbReference>
<evidence type="ECO:0000313" key="10">
    <source>
        <dbReference type="Proteomes" id="UP000001732"/>
    </source>
</evidence>
<accession>B5Y8I6</accession>
<dbReference type="InterPro" id="IPR041636">
    <property type="entry name" value="RNase_J_C"/>
</dbReference>
<dbReference type="Gene3D" id="3.60.15.10">
    <property type="entry name" value="Ribonuclease Z/Hydroxyacylglutathione hydrolase-like"/>
    <property type="match status" value="1"/>
</dbReference>
<dbReference type="PANTHER" id="PTHR43694">
    <property type="entry name" value="RIBONUCLEASE J"/>
    <property type="match status" value="1"/>
</dbReference>
<evidence type="ECO:0000256" key="7">
    <source>
        <dbReference type="ARBA" id="ARBA00022884"/>
    </source>
</evidence>
<organism evidence="9 10">
    <name type="scientific">Coprothermobacter proteolyticus (strain ATCC 35245 / DSM 5265 / OCM 4 / BT)</name>
    <dbReference type="NCBI Taxonomy" id="309798"/>
    <lineage>
        <taxon>Bacteria</taxon>
        <taxon>Pseudomonadati</taxon>
        <taxon>Coprothermobacterota</taxon>
        <taxon>Coprothermobacteria</taxon>
        <taxon>Coprothermobacterales</taxon>
        <taxon>Coprothermobacteraceae</taxon>
        <taxon>Coprothermobacter</taxon>
    </lineage>
</organism>
<dbReference type="Pfam" id="PF17770">
    <property type="entry name" value="RNase_J_C"/>
    <property type="match status" value="1"/>
</dbReference>
<dbReference type="EMBL" id="CP001145">
    <property type="protein sequence ID" value="ACI16953.1"/>
    <property type="molecule type" value="Genomic_DNA"/>
</dbReference>
<evidence type="ECO:0000256" key="1">
    <source>
        <dbReference type="ARBA" id="ARBA00022490"/>
    </source>
</evidence>
<dbReference type="SMART" id="SM00849">
    <property type="entry name" value="Lactamase_B"/>
    <property type="match status" value="1"/>
</dbReference>
<evidence type="ECO:0000256" key="3">
    <source>
        <dbReference type="ARBA" id="ARBA00022723"/>
    </source>
</evidence>
<feature type="domain" description="Metallo-beta-lactamase" evidence="8">
    <location>
        <begin position="14"/>
        <end position="203"/>
    </location>
</feature>
<keyword evidence="2" id="KW-0540">Nuclease</keyword>
<dbReference type="HOGENOM" id="CLU_008727_3_1_9"/>